<sequence length="1420" mass="152414">MDNRGGKFAIGLKPLLLLVVFFVVLLANVNSAQARTNLYAPSVDINTPTTWTVAGSPYVISGWAWLDVTATLTIDPGVVVKFTPDHFNQRYNGLNVSGGGKIIANGTSDAPIIFTSYYDDTASGDTNGDATSPLAGDWRGIVLDADASELSHVEVRYSANIYQSYGGIEIKNNSTASLVDVSIKHSAQSGLRLNQPASPTITNITLDTSNDYGIYSTIAGSNVTITNPTISNCADGVAVLSVGNTLAFTNAVVANTKSVINLTGATVSANATWPKIGNAAYVLDNDISIPTGVTLTIAPGVVVKGEYGAYPDSRLEISGRLLAHGTAEAPIVFTSLRDDTVGGDSNNDGSGSSPAAGDWGGLYFENSSNSVLEYATVRYGGNYSDDFNGVFYATTDNVLLHLKNSSLTIATSTIGLANTAVYMEGTSALTMSGSTVATTTTAILSSSSLGSTISNTSFINNTHFAISNTSSQIDARHNWWGDDSGPTVTSNPGGTGNSISSNVLYDPWTVQIPPNQSPTLSYAATSGYITDGVEPNVSFKTLNAPIFKVSYSDPENAAPNYIRAVINSLYYELATTTDGIYVYEASLGSFPKGSFSYYFEASDGVSSVRLPASGELSFEIKFLPVVLVPGIMGTEMQNGDDLIWPDAGQMFSDPGDDFMNILAMNFNGTVSDSQVTIGDIVRKPVPTKDVFEGLINLLTNSGYQENTDLFVFPYDWRLDIRTTGNSLKDKIDAVKDQTGANKADIIAHSMGGLLTKQYIVDNGSSSVNKLVFIGTPHLGAPLAAKALLWGDNLNVKLMFPFLDPERVRYISQNMPAIYELLPSRAYIDQEYYYYDHTQNDVFDYDRTKQFLTDFGLSPILLQSADSFHSSSLDNFNIAGIDAYNINGCDMPTITTVIKKSNGEYGMWLHEGDGTVPLVSSKAVSIDSSRTYYFKGIEHATMPSATGIKSLVNNIITGNMLSLPSNATQDSSVCKVTGELVSVHSPVNLHIYDSSGNHVGRGENGEIDYNITGVAYEEIGENKFVFLPTSGGQTYQIELDGTGSGTFSLRVSKIEDSQVTESAYYANLPVSTATEATVTLATDVASTILSVDQNGTGSFAPVSVSAVLNNTQAADITQPSSAMAVFGNSLGGDRYQTSATVNLTTTDDNAGVLKTEYSLNNGSTWNTYGNSFIITTLGSNTIQYRATDRAGNVESTKSKTIEIVAAPNAVIFISPPSSGNKEVPKQNPNVETIPQVLGEVIERPANEQYTKDEILNALALADTDTLLDYLGKTRDTGLEARVVQNYGKNLVLDKAATNFITYGTKSTDKLGLGERAGVLRSYQYAFGKLPQTTDDWQDAVNIATNQLPIKRSKKSEQEAQVIVKKIYGKLDNQSVLTIAYGLRPETRNIAKERLELKRFGQIFGKMPSSVFDWNIFREIVY</sequence>
<organism evidence="2 3">
    <name type="scientific">Candidatus Komeilibacteria bacterium RIFCSPLOWO2_02_FULL_48_11</name>
    <dbReference type="NCBI Taxonomy" id="1798553"/>
    <lineage>
        <taxon>Bacteria</taxon>
        <taxon>Candidatus Komeiliibacteriota</taxon>
    </lineage>
</organism>
<dbReference type="Gene3D" id="3.40.50.1820">
    <property type="entry name" value="alpha/beta hydrolase"/>
    <property type="match status" value="1"/>
</dbReference>
<dbReference type="InterPro" id="IPR012334">
    <property type="entry name" value="Pectin_lyas_fold"/>
</dbReference>
<dbReference type="InterPro" id="IPR003386">
    <property type="entry name" value="LACT/PDAT_acylTrfase"/>
</dbReference>
<evidence type="ECO:0000313" key="3">
    <source>
        <dbReference type="Proteomes" id="UP000178109"/>
    </source>
</evidence>
<dbReference type="GO" id="GO:0008374">
    <property type="term" value="F:O-acyltransferase activity"/>
    <property type="evidence" value="ECO:0007669"/>
    <property type="project" value="InterPro"/>
</dbReference>
<name>A0A1G2BX79_9BACT</name>
<dbReference type="Pfam" id="PF13229">
    <property type="entry name" value="Beta_helix"/>
    <property type="match status" value="1"/>
</dbReference>
<dbReference type="InterPro" id="IPR011050">
    <property type="entry name" value="Pectin_lyase_fold/virulence"/>
</dbReference>
<evidence type="ECO:0000313" key="2">
    <source>
        <dbReference type="EMBL" id="OGY92787.1"/>
    </source>
</evidence>
<proteinExistence type="predicted"/>
<protein>
    <recommendedName>
        <fullName evidence="1">Right handed beta helix domain-containing protein</fullName>
    </recommendedName>
</protein>
<dbReference type="NCBIfam" id="NF047446">
    <property type="entry name" value="barrel_OmpL47"/>
    <property type="match status" value="1"/>
</dbReference>
<dbReference type="STRING" id="1798553.A3H70_00360"/>
<reference evidence="2 3" key="1">
    <citation type="journal article" date="2016" name="Nat. Commun.">
        <title>Thousands of microbial genomes shed light on interconnected biogeochemical processes in an aquifer system.</title>
        <authorList>
            <person name="Anantharaman K."/>
            <person name="Brown C.T."/>
            <person name="Hug L.A."/>
            <person name="Sharon I."/>
            <person name="Castelle C.J."/>
            <person name="Probst A.J."/>
            <person name="Thomas B.C."/>
            <person name="Singh A."/>
            <person name="Wilkins M.J."/>
            <person name="Karaoz U."/>
            <person name="Brodie E.L."/>
            <person name="Williams K.H."/>
            <person name="Hubbard S.S."/>
            <person name="Banfield J.F."/>
        </authorList>
    </citation>
    <scope>NUCLEOTIDE SEQUENCE [LARGE SCALE GENOMIC DNA]</scope>
</reference>
<dbReference type="Pfam" id="PF02450">
    <property type="entry name" value="LCAT"/>
    <property type="match status" value="1"/>
</dbReference>
<feature type="domain" description="Right handed beta helix" evidence="1">
    <location>
        <begin position="153"/>
        <end position="264"/>
    </location>
</feature>
<dbReference type="Gene3D" id="2.160.20.10">
    <property type="entry name" value="Single-stranded right-handed beta-helix, Pectin lyase-like"/>
    <property type="match status" value="1"/>
</dbReference>
<dbReference type="EMBL" id="MHKO01000014">
    <property type="protein sequence ID" value="OGY92787.1"/>
    <property type="molecule type" value="Genomic_DNA"/>
</dbReference>
<dbReference type="InterPro" id="IPR058094">
    <property type="entry name" value="Ig-like_OmpL47-like"/>
</dbReference>
<dbReference type="SUPFAM" id="SSF51126">
    <property type="entry name" value="Pectin lyase-like"/>
    <property type="match status" value="2"/>
</dbReference>
<evidence type="ECO:0000259" key="1">
    <source>
        <dbReference type="Pfam" id="PF13229"/>
    </source>
</evidence>
<dbReference type="PANTHER" id="PTHR11440">
    <property type="entry name" value="LECITHIN-CHOLESTEROL ACYLTRANSFERASE-RELATED"/>
    <property type="match status" value="1"/>
</dbReference>
<dbReference type="Proteomes" id="UP000178109">
    <property type="component" value="Unassembled WGS sequence"/>
</dbReference>
<dbReference type="GO" id="GO:0006629">
    <property type="term" value="P:lipid metabolic process"/>
    <property type="evidence" value="ECO:0007669"/>
    <property type="project" value="InterPro"/>
</dbReference>
<comment type="caution">
    <text evidence="2">The sequence shown here is derived from an EMBL/GenBank/DDBJ whole genome shotgun (WGS) entry which is preliminary data.</text>
</comment>
<dbReference type="Gene3D" id="3.30.1920.20">
    <property type="match status" value="1"/>
</dbReference>
<dbReference type="SUPFAM" id="SSF53474">
    <property type="entry name" value="alpha/beta-Hydrolases"/>
    <property type="match status" value="1"/>
</dbReference>
<accession>A0A1G2BX79</accession>
<gene>
    <name evidence="2" type="ORF">A3H70_00360</name>
</gene>
<dbReference type="InterPro" id="IPR039448">
    <property type="entry name" value="Beta_helix"/>
</dbReference>
<dbReference type="InterPro" id="IPR029058">
    <property type="entry name" value="AB_hydrolase_fold"/>
</dbReference>